<name>A0ABU7HZE5_9PSED</name>
<keyword evidence="2" id="KW-1185">Reference proteome</keyword>
<dbReference type="Proteomes" id="UP001335100">
    <property type="component" value="Unassembled WGS sequence"/>
</dbReference>
<dbReference type="EMBL" id="JAZDQJ010000048">
    <property type="protein sequence ID" value="MEE1936955.1"/>
    <property type="molecule type" value="Genomic_DNA"/>
</dbReference>
<evidence type="ECO:0000313" key="2">
    <source>
        <dbReference type="Proteomes" id="UP001335100"/>
    </source>
</evidence>
<proteinExistence type="predicted"/>
<accession>A0ABU7HZE5</accession>
<organism evidence="1 2">
    <name type="scientific">Pseudomonas ulcerans</name>
    <dbReference type="NCBI Taxonomy" id="3115852"/>
    <lineage>
        <taxon>Bacteria</taxon>
        <taxon>Pseudomonadati</taxon>
        <taxon>Pseudomonadota</taxon>
        <taxon>Gammaproteobacteria</taxon>
        <taxon>Pseudomonadales</taxon>
        <taxon>Pseudomonadaceae</taxon>
        <taxon>Pseudomonas</taxon>
    </lineage>
</organism>
<comment type="caution">
    <text evidence="1">The sequence shown here is derived from an EMBL/GenBank/DDBJ whole genome shotgun (WGS) entry which is preliminary data.</text>
</comment>
<sequence length="426" mass="46749">MNTITPGSAAKLIELEFSSTDLYPPLKGSSALVMVSMAPQAPKDLSFQLLLNGQAGTPAGMRLDLLPEEGSGNLLVERAFIEQYQGIWPAQLKLRALRDGVVLDEAILTLHDTRRIAPTRMEANVDPSTTIVIPTSGDAWVTIVPTFFDRNDVLLPLQELNWFVQLYGQPVGVVHRGHVLQITPRAEPGKVQAMLHSGYGLQLTITLTLELGTASAPTEEFELEVSHRHLYAPVSLGTTALITYEPARPVVGVVRYVVKVNGQEHDYPGMVVTDTVGTGQKGSIRLDSRFLATFQGTWPVVVSIEVMHNFKPVATGEVVLHNLRTGLRPPVRAEWNSPPAGSPITIPTDQAIHVIAMVFFYDENGAQLPYREPELWQWSVDLPTPYEGIGMIKHVIEVTPQARPGQFELVASESKGLTSRMTFTLV</sequence>
<evidence type="ECO:0000313" key="1">
    <source>
        <dbReference type="EMBL" id="MEE1936955.1"/>
    </source>
</evidence>
<reference evidence="1 2" key="1">
    <citation type="submission" date="2024-01" db="EMBL/GenBank/DDBJ databases">
        <title>Unpublished Manusciprt.</title>
        <authorList>
            <person name="Duman M."/>
            <person name="Valdes E.G."/>
            <person name="Ajmi N."/>
            <person name="Altun S."/>
            <person name="Saticioglu I.B."/>
        </authorList>
    </citation>
    <scope>NUCLEOTIDE SEQUENCE [LARGE SCALE GENOMIC DNA]</scope>
    <source>
        <strain evidence="1 2">148P</strain>
    </source>
</reference>
<protein>
    <submittedName>
        <fullName evidence="1">Uncharacterized protein</fullName>
    </submittedName>
</protein>
<dbReference type="RefSeq" id="WP_330077620.1">
    <property type="nucleotide sequence ID" value="NZ_JAZDQJ010000048.1"/>
</dbReference>
<gene>
    <name evidence="1" type="ORF">V0R50_27345</name>
</gene>